<dbReference type="AlphaFoldDB" id="A0A210R4G1"/>
<keyword evidence="3" id="KW-1185">Reference proteome</keyword>
<evidence type="ECO:0000259" key="1">
    <source>
        <dbReference type="Pfam" id="PF06668"/>
    </source>
</evidence>
<evidence type="ECO:0000313" key="3">
    <source>
        <dbReference type="Proteomes" id="UP000242188"/>
    </source>
</evidence>
<evidence type="ECO:0000313" key="2">
    <source>
        <dbReference type="EMBL" id="OWF55794.1"/>
    </source>
</evidence>
<dbReference type="GO" id="GO:0004867">
    <property type="term" value="F:serine-type endopeptidase inhibitor activity"/>
    <property type="evidence" value="ECO:0007669"/>
    <property type="project" value="InterPro"/>
</dbReference>
<dbReference type="Pfam" id="PF06668">
    <property type="entry name" value="ITI_HC_C"/>
    <property type="match status" value="1"/>
</dbReference>
<proteinExistence type="predicted"/>
<protein>
    <recommendedName>
        <fullName evidence="1">Inter-alpha-trypsin inhibitor heavy chain C-terminal domain-containing protein</fullName>
    </recommendedName>
</protein>
<dbReference type="EMBL" id="NEDP02000462">
    <property type="protein sequence ID" value="OWF55794.1"/>
    <property type="molecule type" value="Genomic_DNA"/>
</dbReference>
<accession>A0A210R4G1</accession>
<dbReference type="InterPro" id="IPR010600">
    <property type="entry name" value="ITI_HC_C"/>
</dbReference>
<comment type="caution">
    <text evidence="2">The sequence shown here is derived from an EMBL/GenBank/DDBJ whole genome shotgun (WGS) entry which is preliminary data.</text>
</comment>
<sequence length="195" mass="22021">MVINAAIVPTGILREDMHLKTYMGEIFIRVDGTIIVVTPRQIITNSSFSEWTDGTPVAKGKFFLQASDDGNILTIKTDYDVIVVIRRHLSSIDEPIDYLNVHIESDAGLSSSSSGILGHLVKKKVSLRKITEKNGRTIGRFRVEDDATVSHFHARLHMKHDFISDENFMCWNAIHDIDGLFRGKLKTFELKGFFT</sequence>
<name>A0A210R4G1_MIZYE</name>
<gene>
    <name evidence="2" type="ORF">KP79_PYT10835</name>
</gene>
<reference evidence="2 3" key="1">
    <citation type="journal article" date="2017" name="Nat. Ecol. Evol.">
        <title>Scallop genome provides insights into evolution of bilaterian karyotype and development.</title>
        <authorList>
            <person name="Wang S."/>
            <person name="Zhang J."/>
            <person name="Jiao W."/>
            <person name="Li J."/>
            <person name="Xun X."/>
            <person name="Sun Y."/>
            <person name="Guo X."/>
            <person name="Huan P."/>
            <person name="Dong B."/>
            <person name="Zhang L."/>
            <person name="Hu X."/>
            <person name="Sun X."/>
            <person name="Wang J."/>
            <person name="Zhao C."/>
            <person name="Wang Y."/>
            <person name="Wang D."/>
            <person name="Huang X."/>
            <person name="Wang R."/>
            <person name="Lv J."/>
            <person name="Li Y."/>
            <person name="Zhang Z."/>
            <person name="Liu B."/>
            <person name="Lu W."/>
            <person name="Hui Y."/>
            <person name="Liang J."/>
            <person name="Zhou Z."/>
            <person name="Hou R."/>
            <person name="Li X."/>
            <person name="Liu Y."/>
            <person name="Li H."/>
            <person name="Ning X."/>
            <person name="Lin Y."/>
            <person name="Zhao L."/>
            <person name="Xing Q."/>
            <person name="Dou J."/>
            <person name="Li Y."/>
            <person name="Mao J."/>
            <person name="Guo H."/>
            <person name="Dou H."/>
            <person name="Li T."/>
            <person name="Mu C."/>
            <person name="Jiang W."/>
            <person name="Fu Q."/>
            <person name="Fu X."/>
            <person name="Miao Y."/>
            <person name="Liu J."/>
            <person name="Yu Q."/>
            <person name="Li R."/>
            <person name="Liao H."/>
            <person name="Li X."/>
            <person name="Kong Y."/>
            <person name="Jiang Z."/>
            <person name="Chourrout D."/>
            <person name="Li R."/>
            <person name="Bao Z."/>
        </authorList>
    </citation>
    <scope>NUCLEOTIDE SEQUENCE [LARGE SCALE GENOMIC DNA]</scope>
    <source>
        <strain evidence="2 3">PY_sf001</strain>
    </source>
</reference>
<organism evidence="2 3">
    <name type="scientific">Mizuhopecten yessoensis</name>
    <name type="common">Japanese scallop</name>
    <name type="synonym">Patinopecten yessoensis</name>
    <dbReference type="NCBI Taxonomy" id="6573"/>
    <lineage>
        <taxon>Eukaryota</taxon>
        <taxon>Metazoa</taxon>
        <taxon>Spiralia</taxon>
        <taxon>Lophotrochozoa</taxon>
        <taxon>Mollusca</taxon>
        <taxon>Bivalvia</taxon>
        <taxon>Autobranchia</taxon>
        <taxon>Pteriomorphia</taxon>
        <taxon>Pectinida</taxon>
        <taxon>Pectinoidea</taxon>
        <taxon>Pectinidae</taxon>
        <taxon>Mizuhopecten</taxon>
    </lineage>
</organism>
<dbReference type="GO" id="GO:0030212">
    <property type="term" value="P:hyaluronan metabolic process"/>
    <property type="evidence" value="ECO:0007669"/>
    <property type="project" value="InterPro"/>
</dbReference>
<feature type="domain" description="Inter-alpha-trypsin inhibitor heavy chain C-terminal" evidence="1">
    <location>
        <begin position="3"/>
        <end position="172"/>
    </location>
</feature>
<dbReference type="Proteomes" id="UP000242188">
    <property type="component" value="Unassembled WGS sequence"/>
</dbReference>